<protein>
    <submittedName>
        <fullName evidence="1">Uncharacterized protein</fullName>
    </submittedName>
</protein>
<organism evidence="1 2">
    <name type="scientific">Spiromyces aspiralis</name>
    <dbReference type="NCBI Taxonomy" id="68401"/>
    <lineage>
        <taxon>Eukaryota</taxon>
        <taxon>Fungi</taxon>
        <taxon>Fungi incertae sedis</taxon>
        <taxon>Zoopagomycota</taxon>
        <taxon>Kickxellomycotina</taxon>
        <taxon>Kickxellomycetes</taxon>
        <taxon>Kickxellales</taxon>
        <taxon>Kickxellaceae</taxon>
        <taxon>Spiromyces</taxon>
    </lineage>
</organism>
<evidence type="ECO:0000313" key="1">
    <source>
        <dbReference type="EMBL" id="KAJ1677547.1"/>
    </source>
</evidence>
<accession>A0ACC1HQM0</accession>
<comment type="caution">
    <text evidence="1">The sequence shown here is derived from an EMBL/GenBank/DDBJ whole genome shotgun (WGS) entry which is preliminary data.</text>
</comment>
<evidence type="ECO:0000313" key="2">
    <source>
        <dbReference type="Proteomes" id="UP001145114"/>
    </source>
</evidence>
<name>A0ACC1HQM0_9FUNG</name>
<dbReference type="Proteomes" id="UP001145114">
    <property type="component" value="Unassembled WGS sequence"/>
</dbReference>
<reference evidence="1" key="1">
    <citation type="submission" date="2022-06" db="EMBL/GenBank/DDBJ databases">
        <title>Phylogenomic reconstructions and comparative analyses of Kickxellomycotina fungi.</title>
        <authorList>
            <person name="Reynolds N.K."/>
            <person name="Stajich J.E."/>
            <person name="Barry K."/>
            <person name="Grigoriev I.V."/>
            <person name="Crous P."/>
            <person name="Smith M.E."/>
        </authorList>
    </citation>
    <scope>NUCLEOTIDE SEQUENCE</scope>
    <source>
        <strain evidence="1">RSA 2271</strain>
    </source>
</reference>
<feature type="non-terminal residue" evidence="1">
    <location>
        <position position="119"/>
    </location>
</feature>
<gene>
    <name evidence="1" type="ORF">EV182_005937</name>
</gene>
<sequence length="119" mass="12682">MPESTSTLVPSELKVVELRKELANRNLSTKGKKQELIERLEEALKKESAAGEEQPSTAEAVQTEPAPQPEPEAKPEDQAPVQQMMDVEPATDATIAAEIPPAPAADTEQKGSAEAPGNI</sequence>
<proteinExistence type="predicted"/>
<keyword evidence="2" id="KW-1185">Reference proteome</keyword>
<dbReference type="EMBL" id="JAMZIH010002281">
    <property type="protein sequence ID" value="KAJ1677547.1"/>
    <property type="molecule type" value="Genomic_DNA"/>
</dbReference>